<feature type="region of interest" description="Disordered" evidence="1">
    <location>
        <begin position="31"/>
        <end position="50"/>
    </location>
</feature>
<dbReference type="EMBL" id="BQNB010020845">
    <property type="protein sequence ID" value="GJU00246.1"/>
    <property type="molecule type" value="Genomic_DNA"/>
</dbReference>
<evidence type="ECO:0000313" key="2">
    <source>
        <dbReference type="EMBL" id="GJU00246.1"/>
    </source>
</evidence>
<dbReference type="Proteomes" id="UP001151760">
    <property type="component" value="Unassembled WGS sequence"/>
</dbReference>
<protein>
    <submittedName>
        <fullName evidence="2">Uncharacterized protein</fullName>
    </submittedName>
</protein>
<evidence type="ECO:0000256" key="1">
    <source>
        <dbReference type="SAM" id="MobiDB-lite"/>
    </source>
</evidence>
<accession>A0ABQ5IKF2</accession>
<gene>
    <name evidence="2" type="ORF">Tco_1110584</name>
</gene>
<feature type="region of interest" description="Disordered" evidence="1">
    <location>
        <begin position="80"/>
        <end position="108"/>
    </location>
</feature>
<proteinExistence type="predicted"/>
<keyword evidence="3" id="KW-1185">Reference proteome</keyword>
<sequence length="108" mass="11929">MDKPMKAQAHVHILVYIDDSLVRAATITSSLEAEQDSGSGPRRQDTMGDTIAQTRFKKLEKKGGSRTHGLKRLYKVGLSRRVESSDEEGLSKEDASKQERIADIDADA</sequence>
<evidence type="ECO:0000313" key="3">
    <source>
        <dbReference type="Proteomes" id="UP001151760"/>
    </source>
</evidence>
<comment type="caution">
    <text evidence="2">The sequence shown here is derived from an EMBL/GenBank/DDBJ whole genome shotgun (WGS) entry which is preliminary data.</text>
</comment>
<reference evidence="2" key="2">
    <citation type="submission" date="2022-01" db="EMBL/GenBank/DDBJ databases">
        <authorList>
            <person name="Yamashiro T."/>
            <person name="Shiraishi A."/>
            <person name="Satake H."/>
            <person name="Nakayama K."/>
        </authorList>
    </citation>
    <scope>NUCLEOTIDE SEQUENCE</scope>
</reference>
<organism evidence="2 3">
    <name type="scientific">Tanacetum coccineum</name>
    <dbReference type="NCBI Taxonomy" id="301880"/>
    <lineage>
        <taxon>Eukaryota</taxon>
        <taxon>Viridiplantae</taxon>
        <taxon>Streptophyta</taxon>
        <taxon>Embryophyta</taxon>
        <taxon>Tracheophyta</taxon>
        <taxon>Spermatophyta</taxon>
        <taxon>Magnoliopsida</taxon>
        <taxon>eudicotyledons</taxon>
        <taxon>Gunneridae</taxon>
        <taxon>Pentapetalae</taxon>
        <taxon>asterids</taxon>
        <taxon>campanulids</taxon>
        <taxon>Asterales</taxon>
        <taxon>Asteraceae</taxon>
        <taxon>Asteroideae</taxon>
        <taxon>Anthemideae</taxon>
        <taxon>Anthemidinae</taxon>
        <taxon>Tanacetum</taxon>
    </lineage>
</organism>
<name>A0ABQ5IKF2_9ASTR</name>
<reference evidence="2" key="1">
    <citation type="journal article" date="2022" name="Int. J. Mol. Sci.">
        <title>Draft Genome of Tanacetum Coccineum: Genomic Comparison of Closely Related Tanacetum-Family Plants.</title>
        <authorList>
            <person name="Yamashiro T."/>
            <person name="Shiraishi A."/>
            <person name="Nakayama K."/>
            <person name="Satake H."/>
        </authorList>
    </citation>
    <scope>NUCLEOTIDE SEQUENCE</scope>
</reference>